<name>A0ACB9LNA7_9MYRT</name>
<dbReference type="Proteomes" id="UP001057402">
    <property type="component" value="Chromosome 11"/>
</dbReference>
<evidence type="ECO:0000313" key="1">
    <source>
        <dbReference type="EMBL" id="KAI4312458.1"/>
    </source>
</evidence>
<keyword evidence="2" id="KW-1185">Reference proteome</keyword>
<accession>A0ACB9LNA7</accession>
<proteinExistence type="predicted"/>
<gene>
    <name evidence="1" type="ORF">MLD38_037265</name>
</gene>
<comment type="caution">
    <text evidence="1">The sequence shown here is derived from an EMBL/GenBank/DDBJ whole genome shotgun (WGS) entry which is preliminary data.</text>
</comment>
<protein>
    <submittedName>
        <fullName evidence="1">Uncharacterized protein</fullName>
    </submittedName>
</protein>
<sequence>MSSPRAAVRAQQEPYVRTRENPFFNGLLRGDAGSSNQGLSSEQLKNAEGPDLARSISDIRDSGRTKFGWGAPERTNDSPGEDSSSDFVFEPPQRSSSARWSKNPKPAPFSFPTTNQSDLNSELLDLAAEEEEEQQQIESPRVVIPRPSITRSFMVSQTSPYMPEIPLSMCAASFYLSKPPIAEIAESCASMKKLNLYLKKRRDDVSAGIPGKFLHVVMSQGMFDVGSFALTILYAYYLHETGCDDEYCTVPVINMKRAELNSHGAIKWLISSCQIDEESLIFVDEIDLSYYDLFGSLKLVLLSSQSMPAKQEVNHTYARHHLILLVFRLMTPDFISAASERRCHRSHDSSCCSLLAEKFAATYPEILGGPGFSQLLLSGILLDTENLSHPQCTLKDKYMASLLIKGAGRFGMDGLYQILRYKMHDISDLRVADILQKDFKKWTIVGPEAVSSRSMASHVGTSSVGIPLSQLLSPNSRRIKEIKRFQQIEKLRLLVIVSGYYDAEKDFKRELLVSAESTEFLMNILQFFNDNSSQLPLRILPQPGLKEEMKAFEIDKFTSRKNVERLLEEFCNRTKGTPDMSS</sequence>
<reference evidence="2" key="1">
    <citation type="journal article" date="2023" name="Front. Plant Sci.">
        <title>Chromosomal-level genome assembly of Melastoma candidum provides insights into trichome evolution.</title>
        <authorList>
            <person name="Zhong Y."/>
            <person name="Wu W."/>
            <person name="Sun C."/>
            <person name="Zou P."/>
            <person name="Liu Y."/>
            <person name="Dai S."/>
            <person name="Zhou R."/>
        </authorList>
    </citation>
    <scope>NUCLEOTIDE SEQUENCE [LARGE SCALE GENOMIC DNA]</scope>
</reference>
<evidence type="ECO:0000313" key="2">
    <source>
        <dbReference type="Proteomes" id="UP001057402"/>
    </source>
</evidence>
<organism evidence="1 2">
    <name type="scientific">Melastoma candidum</name>
    <dbReference type="NCBI Taxonomy" id="119954"/>
    <lineage>
        <taxon>Eukaryota</taxon>
        <taxon>Viridiplantae</taxon>
        <taxon>Streptophyta</taxon>
        <taxon>Embryophyta</taxon>
        <taxon>Tracheophyta</taxon>
        <taxon>Spermatophyta</taxon>
        <taxon>Magnoliopsida</taxon>
        <taxon>eudicotyledons</taxon>
        <taxon>Gunneridae</taxon>
        <taxon>Pentapetalae</taxon>
        <taxon>rosids</taxon>
        <taxon>malvids</taxon>
        <taxon>Myrtales</taxon>
        <taxon>Melastomataceae</taxon>
        <taxon>Melastomatoideae</taxon>
        <taxon>Melastomateae</taxon>
        <taxon>Melastoma</taxon>
    </lineage>
</organism>
<dbReference type="EMBL" id="CM042890">
    <property type="protein sequence ID" value="KAI4312458.1"/>
    <property type="molecule type" value="Genomic_DNA"/>
</dbReference>